<dbReference type="Proteomes" id="UP001385848">
    <property type="component" value="Unassembled WGS sequence"/>
</dbReference>
<dbReference type="RefSeq" id="WP_315689791.1">
    <property type="nucleotide sequence ID" value="NZ_JAVTXQ010000031.1"/>
</dbReference>
<protein>
    <submittedName>
        <fullName evidence="5">Phage tail tape measure protein</fullName>
    </submittedName>
</protein>
<feature type="region of interest" description="Disordered" evidence="3">
    <location>
        <begin position="1165"/>
        <end position="1189"/>
    </location>
</feature>
<feature type="region of interest" description="Disordered" evidence="3">
    <location>
        <begin position="842"/>
        <end position="862"/>
    </location>
</feature>
<dbReference type="PANTHER" id="PTHR37813:SF1">
    <property type="entry name" value="FELS-2 PROPHAGE PROTEIN"/>
    <property type="match status" value="1"/>
</dbReference>
<evidence type="ECO:0000313" key="5">
    <source>
        <dbReference type="EMBL" id="MEL0564811.1"/>
    </source>
</evidence>
<dbReference type="SUPFAM" id="SSF53955">
    <property type="entry name" value="Lysozyme-like"/>
    <property type="match status" value="1"/>
</dbReference>
<gene>
    <name evidence="5" type="ORF">AAC431_02570</name>
</gene>
<feature type="coiled-coil region" evidence="2">
    <location>
        <begin position="162"/>
        <end position="272"/>
    </location>
</feature>
<name>A0ABU9FH50_LACJE</name>
<keyword evidence="1" id="KW-1188">Viral release from host cell</keyword>
<sequence length="2244" mass="241491">MTTISGYRFSIDLDDRGFSTGMRTMAKEANALKNVMRANFNELKNSEGIYSAYAGKIQDAQNVIETYKVAIEKAEKANESIRAEMEKTGSTSDKQKEAMIRNVNTIARYNNQIARLQQQQETARRAMESMNIGVDRARITTEAITTSTKKFAQSLNETGHFFKEAKVNAEGLKLQQQALTNQFQAELRATDSQKSKLTELTTKYKTTSEEVERLKSKLVSLRDTQERASITPQSGLLKDTSEKNIIETSNELKRQQNILNGTREEIVKQNKEYSNQVTKVNEVGVALGRVNRSAKTKTGFVSRMSQGFGNFNTKLKESTSHTREWASSVKQGFQTASIAAGGLAAAAGVGIKMAGDLQTRYKQVTNLAVTGGEKEKDVIKRVNEMRKDGAKLSVEYAESQKDIAEQYLELTKRGYTTTAALGSMRTMLEASKASGDSFQDVVKTTSSVVDGFGLRVENNAKRMSDNTKRVANSIAYVADKTASGFQDLGVGMAYVSTTAHNVGFSVEQTAAALGTLSNAGMEGSIAGTGLRKVIQSLVGPTKGARAALAEAKLSVNDFKDASGKLLPVSDIFKKIQGHIKGMSQVQQGAFFKAVFGATGSQAAQVLAKDADEIANLTKEAENASKSYGGLGYVHNLAMKNMQTAQNQLKSLKMAGESIAINAGAKLLPAVTKVAQALNQWVISKEGQKSLGEFNKGVEGVANTVDKHADDIIKFTLGVADGFKNTLMFTGAVVKGIGDIASKIAPVKAIFDFTGGKVKDFTKWIGGGSISKGIGVLTGAFIATIGVLKIVHKGLEGVKAVSDDFGTLRSWIKGDSEIKVRTALMKEQLAIQKEMLQISKEQAGIGSSKPGDKIKGGSSSSSDALSDAIDLADTISDSKSEGKVVAEGAKHAKWYQKGFLGKITGFPGKIASKFASTKFGGKLVSAGSKFAGFFKKGFSKLNPKNWKIFSKFGKSAAKAGEKGGVKLAEGVATKASSGGLLSKIGLLGKGLGGKLLGGIDIAFSAFDLFGQFKKPARKRDARQIGMDAGSLIGGGVGAILGSIIPGAGTAAGASLGAGIGSAVGIFLPEISKGLDVVASLTGKVIGGVFNLAKGPVNSFLGFMDDAFHGRWSKIGTNIKKNWNGWLKDMGNGWKTFSKNVQGWWNGTVKGFQQGHGFQSMFGLWQDPKKSSNKNSSTPKGKVTSHEVKSLGGNHYSKKDIASVKEMNAAITAYTNSLKNLKATIKNNDPTKELKAMNKFLGSNTKGWERAAKPIKKIGDAFEYLTKFTSNMAKKDAFATFNKDLPKLEKSLKKYVPSIKKQIEKLADALNPKGKKSITRGSQQISEALGYVISALKNVNGPLKTTASNFYSFKKSVSSLTGKKNGVLALQKDVEKLSKSLDSKLNKKITDLADTLSKAKLDSQFKAIKSPLDSIAKDFKDLSTPLKNAKDAFKQLSSTMKSFASYGNQKNPLDKMVDSINSLKNVLSTAKGQKGLASEFKDLTSAFGSSSKKGSSGFLGAIIKADKPMSSLASSFKTMDKPFKDFIGMLNKASGGKKSIFDTLADGLTKLQKVLESGKKKNSLTKEIEDISSALGSSKGKKTTGFIRALTDLNKPLQNVASSFSRITKPITALNKSMILFKGKKNPLQSMADGFKALNKELITKGKDSLVTKLEDIGKVFEGKKKSKGLATEINDTVKPLKSMVTYFSKLTKPLDEDTRGLKKFKDLLSYFTGKNLGFKGLRADVEELTDTLKKNPFGTILSKQARIANEGLSKYNFAVRFQLYVDLTLALTNSFAKKFASAWKRAWSPLNKTASNALTKVRKTQSSFESKALSSFKSFGSRLKSTFSSAMNALPGIASNAMRQIVSRLNAGIGGVNSVINQFGGSSKLSYIRYANGTKNTHPGGHMMINDSTRPDWKELVKFPGRPWAMFEGRNVLIPNAPKGTEVLSGEDTKKVMNANGIYHYADGTGDIDDIINKIDKNPLQVLRSAFFKKASFSNGATVVRDLGQAMANGFLVAIKDKFKSIADEASTALNPDGTSAAPTGSHLHWLKQAGFPDSWIAPAAWIVSHESGWRVNATNPGSGAYGLPQSLPGSKMAAAGRDWRTNPITQLKWMRSYIAGRYGTAANAQAFWRAHNWYANGGFVTKHQTAELGEGNLPEAVIPLDPSKESRSMKLVSQVLAQLSNNYKGTGLDSNDNEVKDLLTKISDNISALTVIMNTYLASNQTVHTTIEMDKRKIAEAITKNIRTEMAQLALRGGQGFSAR</sequence>
<dbReference type="InterPro" id="IPR010090">
    <property type="entry name" value="Phage_tape_meas"/>
</dbReference>
<evidence type="ECO:0000259" key="4">
    <source>
        <dbReference type="Pfam" id="PF10145"/>
    </source>
</evidence>
<evidence type="ECO:0000256" key="3">
    <source>
        <dbReference type="SAM" id="MobiDB-lite"/>
    </source>
</evidence>
<feature type="coiled-coil region" evidence="2">
    <location>
        <begin position="606"/>
        <end position="654"/>
    </location>
</feature>
<evidence type="ECO:0000256" key="2">
    <source>
        <dbReference type="SAM" id="Coils"/>
    </source>
</evidence>
<proteinExistence type="predicted"/>
<organism evidence="5 6">
    <name type="scientific">Lactobacillus jensenii</name>
    <dbReference type="NCBI Taxonomy" id="109790"/>
    <lineage>
        <taxon>Bacteria</taxon>
        <taxon>Bacillati</taxon>
        <taxon>Bacillota</taxon>
        <taxon>Bacilli</taxon>
        <taxon>Lactobacillales</taxon>
        <taxon>Lactobacillaceae</taxon>
        <taxon>Lactobacillus</taxon>
    </lineage>
</organism>
<dbReference type="InterPro" id="IPR023346">
    <property type="entry name" value="Lysozyme-like_dom_sf"/>
</dbReference>
<dbReference type="EMBL" id="JBBVUL010000003">
    <property type="protein sequence ID" value="MEL0564811.1"/>
    <property type="molecule type" value="Genomic_DNA"/>
</dbReference>
<dbReference type="NCBIfam" id="TIGR01760">
    <property type="entry name" value="tape_meas_TP901"/>
    <property type="match status" value="1"/>
</dbReference>
<comment type="caution">
    <text evidence="5">The sequence shown here is derived from an EMBL/GenBank/DDBJ whole genome shotgun (WGS) entry which is preliminary data.</text>
</comment>
<feature type="domain" description="Phage tail tape measure protein" evidence="4">
    <location>
        <begin position="389"/>
        <end position="596"/>
    </location>
</feature>
<evidence type="ECO:0000256" key="1">
    <source>
        <dbReference type="ARBA" id="ARBA00022612"/>
    </source>
</evidence>
<keyword evidence="6" id="KW-1185">Reference proteome</keyword>
<keyword evidence="2" id="KW-0175">Coiled coil</keyword>
<feature type="coiled-coil region" evidence="2">
    <location>
        <begin position="57"/>
        <end position="126"/>
    </location>
</feature>
<accession>A0ABU9FH50</accession>
<evidence type="ECO:0000313" key="6">
    <source>
        <dbReference type="Proteomes" id="UP001385848"/>
    </source>
</evidence>
<dbReference type="Pfam" id="PF10145">
    <property type="entry name" value="PhageMin_Tail"/>
    <property type="match status" value="1"/>
</dbReference>
<dbReference type="PANTHER" id="PTHR37813">
    <property type="entry name" value="FELS-2 PROPHAGE PROTEIN"/>
    <property type="match status" value="1"/>
</dbReference>
<reference evidence="5 6" key="1">
    <citation type="submission" date="2024-04" db="EMBL/GenBank/DDBJ databases">
        <title>Three lactobacilli isolated from voided urine samples from females with type 2 diabetes.</title>
        <authorList>
            <person name="Kula A."/>
            <person name="Stegman N."/>
            <person name="Putonti C."/>
        </authorList>
    </citation>
    <scope>NUCLEOTIDE SEQUENCE [LARGE SCALE GENOMIC DNA]</scope>
    <source>
        <strain evidence="5 6">1855</strain>
    </source>
</reference>